<name>A0ABT3GHM0_9BACT</name>
<feature type="transmembrane region" description="Helical" evidence="1">
    <location>
        <begin position="6"/>
        <end position="23"/>
    </location>
</feature>
<dbReference type="SMART" id="SM00327">
    <property type="entry name" value="VWA"/>
    <property type="match status" value="1"/>
</dbReference>
<organism evidence="3 4">
    <name type="scientific">Luteolibacter arcticus</name>
    <dbReference type="NCBI Taxonomy" id="1581411"/>
    <lineage>
        <taxon>Bacteria</taxon>
        <taxon>Pseudomonadati</taxon>
        <taxon>Verrucomicrobiota</taxon>
        <taxon>Verrucomicrobiia</taxon>
        <taxon>Verrucomicrobiales</taxon>
        <taxon>Verrucomicrobiaceae</taxon>
        <taxon>Luteolibacter</taxon>
    </lineage>
</organism>
<reference evidence="3 4" key="1">
    <citation type="submission" date="2022-10" db="EMBL/GenBank/DDBJ databases">
        <title>Luteolibacter arcticus strain CCTCC AB 2014275, whole genome shotgun sequencing project.</title>
        <authorList>
            <person name="Zhao G."/>
            <person name="Shen L."/>
        </authorList>
    </citation>
    <scope>NUCLEOTIDE SEQUENCE [LARGE SCALE GENOMIC DNA]</scope>
    <source>
        <strain evidence="3 4">CCTCC AB 2014275</strain>
    </source>
</reference>
<dbReference type="InterPro" id="IPR036465">
    <property type="entry name" value="vWFA_dom_sf"/>
</dbReference>
<dbReference type="PANTHER" id="PTHR37947">
    <property type="entry name" value="BLL2462 PROTEIN"/>
    <property type="match status" value="1"/>
</dbReference>
<keyword evidence="4" id="KW-1185">Reference proteome</keyword>
<dbReference type="Pfam" id="PF13519">
    <property type="entry name" value="VWA_2"/>
    <property type="match status" value="1"/>
</dbReference>
<gene>
    <name evidence="3" type="ORF">OKA05_10780</name>
</gene>
<evidence type="ECO:0000313" key="3">
    <source>
        <dbReference type="EMBL" id="MCW1923038.1"/>
    </source>
</evidence>
<keyword evidence="1" id="KW-0812">Transmembrane</keyword>
<dbReference type="Gene3D" id="3.40.50.410">
    <property type="entry name" value="von Willebrand factor, type A domain"/>
    <property type="match status" value="1"/>
</dbReference>
<proteinExistence type="predicted"/>
<keyword evidence="1" id="KW-0472">Membrane</keyword>
<sequence length="304" mass="33111">MTFAHPWLLILLVLPVGLAVYLWKRGGRRVPLPFDHQPLRRERLLGFLLKTADLLPVLLLMLAIAILAGPRRFEQPRSEREMTNILFCLDVSGSMMANFGSGTRYDAAMGAVNDFITYRKGDAFGLTVFGSAVLNWVPLTNDVSAFKCAPPFLRPDVLPGWFGGTNIGMALRSAEKTMLAGDSGDRMIVLFTDGMSADLMNGQDIAIAQSLKRNNIKVYDVHVAEGSPPDEVGVIASMTGGEVFAAGDPASLKAVFAKIDEMEKAPLKRVTPDPVDFFQPFALAGLGIGGLYLLTLFGLRHTPW</sequence>
<dbReference type="EMBL" id="JAPDDT010000003">
    <property type="protein sequence ID" value="MCW1923038.1"/>
    <property type="molecule type" value="Genomic_DNA"/>
</dbReference>
<dbReference type="PROSITE" id="PS50234">
    <property type="entry name" value="VWFA"/>
    <property type="match status" value="1"/>
</dbReference>
<feature type="transmembrane region" description="Helical" evidence="1">
    <location>
        <begin position="44"/>
        <end position="68"/>
    </location>
</feature>
<dbReference type="RefSeq" id="WP_264487143.1">
    <property type="nucleotide sequence ID" value="NZ_JAPDDT010000003.1"/>
</dbReference>
<keyword evidence="1" id="KW-1133">Transmembrane helix</keyword>
<dbReference type="InterPro" id="IPR002035">
    <property type="entry name" value="VWF_A"/>
</dbReference>
<comment type="caution">
    <text evidence="3">The sequence shown here is derived from an EMBL/GenBank/DDBJ whole genome shotgun (WGS) entry which is preliminary data.</text>
</comment>
<evidence type="ECO:0000313" key="4">
    <source>
        <dbReference type="Proteomes" id="UP001320876"/>
    </source>
</evidence>
<feature type="transmembrane region" description="Helical" evidence="1">
    <location>
        <begin position="277"/>
        <end position="299"/>
    </location>
</feature>
<evidence type="ECO:0000259" key="2">
    <source>
        <dbReference type="PROSITE" id="PS50234"/>
    </source>
</evidence>
<dbReference type="Proteomes" id="UP001320876">
    <property type="component" value="Unassembled WGS sequence"/>
</dbReference>
<feature type="domain" description="VWFA" evidence="2">
    <location>
        <begin position="84"/>
        <end position="259"/>
    </location>
</feature>
<dbReference type="PANTHER" id="PTHR37947:SF1">
    <property type="entry name" value="BLL2462 PROTEIN"/>
    <property type="match status" value="1"/>
</dbReference>
<protein>
    <submittedName>
        <fullName evidence="3">VWA domain-containing protein</fullName>
    </submittedName>
</protein>
<accession>A0ABT3GHM0</accession>
<dbReference type="SUPFAM" id="SSF53300">
    <property type="entry name" value="vWA-like"/>
    <property type="match status" value="1"/>
</dbReference>
<evidence type="ECO:0000256" key="1">
    <source>
        <dbReference type="SAM" id="Phobius"/>
    </source>
</evidence>